<accession>A0A7T2GK84</accession>
<dbReference type="InterPro" id="IPR047796">
    <property type="entry name" value="SdpR-like_repress"/>
</dbReference>
<protein>
    <submittedName>
        <fullName evidence="5">Winged helix-turn-helix transcriptional regulator</fullName>
    </submittedName>
</protein>
<dbReference type="InterPro" id="IPR051081">
    <property type="entry name" value="HTH_MetalResp_TranReg"/>
</dbReference>
<dbReference type="SMART" id="SM00418">
    <property type="entry name" value="HTH_ARSR"/>
    <property type="match status" value="1"/>
</dbReference>
<dbReference type="KEGG" id="sflv:IC614_01955"/>
<dbReference type="AlphaFoldDB" id="A0A7T2GK84"/>
<keyword evidence="6" id="KW-1185">Reference proteome</keyword>
<evidence type="ECO:0000313" key="6">
    <source>
        <dbReference type="Proteomes" id="UP000594873"/>
    </source>
</evidence>
<organism evidence="5 6">
    <name type="scientific">Allosphingosinicella flava</name>
    <dbReference type="NCBI Taxonomy" id="2771430"/>
    <lineage>
        <taxon>Bacteria</taxon>
        <taxon>Pseudomonadati</taxon>
        <taxon>Pseudomonadota</taxon>
        <taxon>Alphaproteobacteria</taxon>
        <taxon>Sphingomonadales</taxon>
        <taxon>Sphingomonadaceae</taxon>
        <taxon>Allosphingosinicella</taxon>
    </lineage>
</organism>
<evidence type="ECO:0000259" key="4">
    <source>
        <dbReference type="PROSITE" id="PS50987"/>
    </source>
</evidence>
<feature type="domain" description="HTH arsR-type" evidence="4">
    <location>
        <begin position="1"/>
        <end position="86"/>
    </location>
</feature>
<dbReference type="SUPFAM" id="SSF46785">
    <property type="entry name" value="Winged helix' DNA-binding domain"/>
    <property type="match status" value="1"/>
</dbReference>
<evidence type="ECO:0000313" key="5">
    <source>
        <dbReference type="EMBL" id="QPQ55399.1"/>
    </source>
</evidence>
<dbReference type="RefSeq" id="WP_200972074.1">
    <property type="nucleotide sequence ID" value="NZ_CP065592.1"/>
</dbReference>
<dbReference type="PRINTS" id="PR00778">
    <property type="entry name" value="HTHARSR"/>
</dbReference>
<dbReference type="Pfam" id="PF01022">
    <property type="entry name" value="HTH_5"/>
    <property type="match status" value="1"/>
</dbReference>
<reference evidence="5 6" key="1">
    <citation type="submission" date="2020-11" db="EMBL/GenBank/DDBJ databases">
        <title>Genome seq and assembly of Sphingosinicella sp.</title>
        <authorList>
            <person name="Chhetri G."/>
        </authorList>
    </citation>
    <scope>NUCLEOTIDE SEQUENCE [LARGE SCALE GENOMIC DNA]</scope>
    <source>
        <strain evidence="5 6">UDD2</strain>
    </source>
</reference>
<dbReference type="PROSITE" id="PS50987">
    <property type="entry name" value="HTH_ARSR_2"/>
    <property type="match status" value="1"/>
</dbReference>
<evidence type="ECO:0000256" key="2">
    <source>
        <dbReference type="ARBA" id="ARBA00023125"/>
    </source>
</evidence>
<dbReference type="InterPro" id="IPR036388">
    <property type="entry name" value="WH-like_DNA-bd_sf"/>
</dbReference>
<dbReference type="NCBIfam" id="NF033788">
    <property type="entry name" value="HTH_metalloreg"/>
    <property type="match status" value="1"/>
</dbReference>
<keyword evidence="2" id="KW-0238">DNA-binding</keyword>
<dbReference type="GO" id="GO:0003700">
    <property type="term" value="F:DNA-binding transcription factor activity"/>
    <property type="evidence" value="ECO:0007669"/>
    <property type="project" value="InterPro"/>
</dbReference>
<dbReference type="CDD" id="cd00090">
    <property type="entry name" value="HTH_ARSR"/>
    <property type="match status" value="1"/>
</dbReference>
<proteinExistence type="predicted"/>
<dbReference type="PANTHER" id="PTHR33154">
    <property type="entry name" value="TRANSCRIPTIONAL REGULATOR, ARSR FAMILY"/>
    <property type="match status" value="1"/>
</dbReference>
<dbReference type="InterPro" id="IPR011991">
    <property type="entry name" value="ArsR-like_HTH"/>
</dbReference>
<dbReference type="InterPro" id="IPR036390">
    <property type="entry name" value="WH_DNA-bd_sf"/>
</dbReference>
<dbReference type="GO" id="GO:0003677">
    <property type="term" value="F:DNA binding"/>
    <property type="evidence" value="ECO:0007669"/>
    <property type="project" value="UniProtKB-KW"/>
</dbReference>
<dbReference type="EMBL" id="CP065592">
    <property type="protein sequence ID" value="QPQ55399.1"/>
    <property type="molecule type" value="Genomic_DNA"/>
</dbReference>
<dbReference type="Gene3D" id="1.10.10.10">
    <property type="entry name" value="Winged helix-like DNA-binding domain superfamily/Winged helix DNA-binding domain"/>
    <property type="match status" value="1"/>
</dbReference>
<dbReference type="NCBIfam" id="NF033789">
    <property type="entry name" value="repress_SdpR"/>
    <property type="match status" value="1"/>
</dbReference>
<evidence type="ECO:0000256" key="3">
    <source>
        <dbReference type="ARBA" id="ARBA00023163"/>
    </source>
</evidence>
<dbReference type="PANTHER" id="PTHR33154:SF33">
    <property type="entry name" value="TRANSCRIPTIONAL REPRESSOR SDPR"/>
    <property type="match status" value="1"/>
</dbReference>
<keyword evidence="1" id="KW-0805">Transcription regulation</keyword>
<keyword evidence="3" id="KW-0804">Transcription</keyword>
<evidence type="ECO:0000256" key="1">
    <source>
        <dbReference type="ARBA" id="ARBA00023015"/>
    </source>
</evidence>
<dbReference type="Proteomes" id="UP000594873">
    <property type="component" value="Chromosome"/>
</dbReference>
<dbReference type="InterPro" id="IPR001845">
    <property type="entry name" value="HTH_ArsR_DNA-bd_dom"/>
</dbReference>
<name>A0A7T2GK84_9SPHN</name>
<sequence>MDVFSALSNPVRRDILALLKDGDKTAGELADHFQLTKPTMSGHFAALKDAGLILAERRGTQIVYSLNLSLLEEALFGLMQRVSREPKDARGGTWSFDKRG</sequence>
<gene>
    <name evidence="5" type="ORF">IC614_01955</name>
</gene>